<dbReference type="STRING" id="1032480.MLP_10350"/>
<dbReference type="Gene3D" id="3.10.180.10">
    <property type="entry name" value="2,3-Dihydroxybiphenyl 1,2-Dioxygenase, domain 1"/>
    <property type="match status" value="1"/>
</dbReference>
<dbReference type="EMBL" id="AP012204">
    <property type="protein sequence ID" value="BAK34049.1"/>
    <property type="molecule type" value="Genomic_DNA"/>
</dbReference>
<evidence type="ECO:0000313" key="2">
    <source>
        <dbReference type="EMBL" id="BAK34049.1"/>
    </source>
</evidence>
<dbReference type="PROSITE" id="PS51819">
    <property type="entry name" value="VOC"/>
    <property type="match status" value="1"/>
</dbReference>
<dbReference type="InterPro" id="IPR037523">
    <property type="entry name" value="VOC_core"/>
</dbReference>
<organism evidence="2 3">
    <name type="scientific">Microlunatus phosphovorus (strain ATCC 700054 / DSM 10555 / JCM 9379 / NBRC 101784 / NCIMB 13414 / VKM Ac-1990 / NM-1)</name>
    <dbReference type="NCBI Taxonomy" id="1032480"/>
    <lineage>
        <taxon>Bacteria</taxon>
        <taxon>Bacillati</taxon>
        <taxon>Actinomycetota</taxon>
        <taxon>Actinomycetes</taxon>
        <taxon>Propionibacteriales</taxon>
        <taxon>Propionibacteriaceae</taxon>
        <taxon>Microlunatus</taxon>
    </lineage>
</organism>
<name>F5XMX6_MICPN</name>
<dbReference type="OrthoDB" id="2611891at2"/>
<accession>F5XMX6</accession>
<dbReference type="eggNOG" id="COG0346">
    <property type="taxonomic scope" value="Bacteria"/>
</dbReference>
<evidence type="ECO:0000259" key="1">
    <source>
        <dbReference type="PROSITE" id="PS51819"/>
    </source>
</evidence>
<feature type="domain" description="VOC" evidence="1">
    <location>
        <begin position="3"/>
        <end position="134"/>
    </location>
</feature>
<protein>
    <recommendedName>
        <fullName evidence="1">VOC domain-containing protein</fullName>
    </recommendedName>
</protein>
<dbReference type="InterPro" id="IPR029068">
    <property type="entry name" value="Glyas_Bleomycin-R_OHBP_Dase"/>
</dbReference>
<dbReference type="KEGG" id="mph:MLP_10350"/>
<dbReference type="Proteomes" id="UP000007947">
    <property type="component" value="Chromosome"/>
</dbReference>
<proteinExistence type="predicted"/>
<dbReference type="InterPro" id="IPR004360">
    <property type="entry name" value="Glyas_Fos-R_dOase_dom"/>
</dbReference>
<dbReference type="RefSeq" id="WP_013861932.1">
    <property type="nucleotide sequence ID" value="NC_015635.1"/>
</dbReference>
<keyword evidence="3" id="KW-1185">Reference proteome</keyword>
<gene>
    <name evidence="2" type="ordered locus">MLP_10350</name>
</gene>
<dbReference type="Pfam" id="PF00903">
    <property type="entry name" value="Glyoxalase"/>
    <property type="match status" value="1"/>
</dbReference>
<dbReference type="AlphaFoldDB" id="F5XMX6"/>
<sequence length="143" mass="15286">MLTAIHTLVYSDDAAATRAFFKDVLRWPYISEGERGDAGVGGTGTGGADPAEWLIFGTGPSELGVHPTAGEHEGRPWRSPKHHSVALMCDDLDATMAELAGRGAQFAGEPQNMGFGRGVLVQVPGADDMLLYEPRHAVAYHLR</sequence>
<dbReference type="SUPFAM" id="SSF54593">
    <property type="entry name" value="Glyoxalase/Bleomycin resistance protein/Dihydroxybiphenyl dioxygenase"/>
    <property type="match status" value="1"/>
</dbReference>
<evidence type="ECO:0000313" key="3">
    <source>
        <dbReference type="Proteomes" id="UP000007947"/>
    </source>
</evidence>
<dbReference type="HOGENOM" id="CLU_147450_0_0_11"/>
<reference evidence="2 3" key="1">
    <citation type="submission" date="2011-05" db="EMBL/GenBank/DDBJ databases">
        <title>Whole genome sequence of Microlunatus phosphovorus NM-1.</title>
        <authorList>
            <person name="Hosoyama A."/>
            <person name="Sasaki K."/>
            <person name="Harada T."/>
            <person name="Igarashi R."/>
            <person name="Kawakoshi A."/>
            <person name="Sasagawa M."/>
            <person name="Fukada J."/>
            <person name="Nakamura S."/>
            <person name="Katano Y."/>
            <person name="Hanada S."/>
            <person name="Kamagata Y."/>
            <person name="Nakamura N."/>
            <person name="Yamazaki S."/>
            <person name="Fujita N."/>
        </authorList>
    </citation>
    <scope>NUCLEOTIDE SEQUENCE [LARGE SCALE GENOMIC DNA]</scope>
    <source>
        <strain evidence="3">ATCC 700054 / DSM 10555 / JCM 9379 / NBRC 101784 / NCIMB 13414 / VKM Ac-1990 / NM-1</strain>
    </source>
</reference>